<evidence type="ECO:0000313" key="2">
    <source>
        <dbReference type="Proteomes" id="UP001186974"/>
    </source>
</evidence>
<dbReference type="EMBL" id="JAWDJW010011928">
    <property type="protein sequence ID" value="KAK3044446.1"/>
    <property type="molecule type" value="Genomic_DNA"/>
</dbReference>
<keyword evidence="2" id="KW-1185">Reference proteome</keyword>
<proteinExistence type="predicted"/>
<reference evidence="1" key="1">
    <citation type="submission" date="2024-09" db="EMBL/GenBank/DDBJ databases">
        <title>Black Yeasts Isolated from many extreme environments.</title>
        <authorList>
            <person name="Coleine C."/>
            <person name="Stajich J.E."/>
            <person name="Selbmann L."/>
        </authorList>
    </citation>
    <scope>NUCLEOTIDE SEQUENCE</scope>
    <source>
        <strain evidence="1">CCFEE 5737</strain>
    </source>
</reference>
<comment type="caution">
    <text evidence="1">The sequence shown here is derived from an EMBL/GenBank/DDBJ whole genome shotgun (WGS) entry which is preliminary data.</text>
</comment>
<accession>A0ACC3CTX0</accession>
<sequence length="351" mass="38164">MASSEPQAQPAEVASKVLRRAQVSKMTRALENSLTLASVKVKNGWQHLSIDTLEPKLEQELKRKRSGSRSDHFSDTSSSISDRFYHMGQLDSSPLAAPMFSDDIDRSGSSLGFGKRARYQQQVKRPVSSTHARTRVRTANLRTGSWKSSYKLPESSPVYHTRHAHFNTSHVPNLSFVSATTVADEPASPEHSEDDDEDLPIHSFHVGRQNSHIRSSPPAEPRTPSPTPRVRKQVFNATSRNPHAGEEGADLLMFLAASPSPADAGNSKNARVVAPTTPPSKSTPLPSSMMSTPGGGSGFLGFGAQTPGMAFDFADYLNVTPSPGQTAWARTPVTVRTPLAAKDARRRLNFD</sequence>
<name>A0ACC3CTX0_9PEZI</name>
<dbReference type="Proteomes" id="UP001186974">
    <property type="component" value="Unassembled WGS sequence"/>
</dbReference>
<evidence type="ECO:0000313" key="1">
    <source>
        <dbReference type="EMBL" id="KAK3044446.1"/>
    </source>
</evidence>
<feature type="non-terminal residue" evidence="1">
    <location>
        <position position="351"/>
    </location>
</feature>
<protein>
    <submittedName>
        <fullName evidence="1">Uncharacterized protein</fullName>
    </submittedName>
</protein>
<organism evidence="1 2">
    <name type="scientific">Coniosporium uncinatum</name>
    <dbReference type="NCBI Taxonomy" id="93489"/>
    <lineage>
        <taxon>Eukaryota</taxon>
        <taxon>Fungi</taxon>
        <taxon>Dikarya</taxon>
        <taxon>Ascomycota</taxon>
        <taxon>Pezizomycotina</taxon>
        <taxon>Dothideomycetes</taxon>
        <taxon>Dothideomycetes incertae sedis</taxon>
        <taxon>Coniosporium</taxon>
    </lineage>
</organism>
<gene>
    <name evidence="1" type="ORF">LTS18_001266</name>
</gene>